<proteinExistence type="predicted"/>
<dbReference type="EMBL" id="WHSC02000001">
    <property type="protein sequence ID" value="MDO6119922.1"/>
    <property type="molecule type" value="Genomic_DNA"/>
</dbReference>
<dbReference type="PRINTS" id="PR00313">
    <property type="entry name" value="CABNDNGRPT"/>
</dbReference>
<name>A0ABT8X873_9HYPH</name>
<keyword evidence="2" id="KW-0964">Secreted</keyword>
<evidence type="ECO:0000313" key="3">
    <source>
        <dbReference type="EMBL" id="MDO6119922.1"/>
    </source>
</evidence>
<gene>
    <name evidence="3" type="ORF">GB928_001860</name>
</gene>
<evidence type="ECO:0000256" key="1">
    <source>
        <dbReference type="ARBA" id="ARBA00004613"/>
    </source>
</evidence>
<dbReference type="PANTHER" id="PTHR38340">
    <property type="entry name" value="S-LAYER PROTEIN"/>
    <property type="match status" value="1"/>
</dbReference>
<dbReference type="Gene3D" id="2.150.10.10">
    <property type="entry name" value="Serralysin-like metalloprotease, C-terminal"/>
    <property type="match status" value="2"/>
</dbReference>
<comment type="caution">
    <text evidence="3">The sequence shown here is derived from an EMBL/GenBank/DDBJ whole genome shotgun (WGS) entry which is preliminary data.</text>
</comment>
<dbReference type="Proteomes" id="UP001177080">
    <property type="component" value="Unassembled WGS sequence"/>
</dbReference>
<dbReference type="InterPro" id="IPR001343">
    <property type="entry name" value="Hemolysn_Ca-bd"/>
</dbReference>
<dbReference type="InterPro" id="IPR011049">
    <property type="entry name" value="Serralysin-like_metalloprot_C"/>
</dbReference>
<dbReference type="PANTHER" id="PTHR38340:SF1">
    <property type="entry name" value="S-LAYER PROTEIN"/>
    <property type="match status" value="1"/>
</dbReference>
<dbReference type="SUPFAM" id="SSF51120">
    <property type="entry name" value="beta-Roll"/>
    <property type="match status" value="2"/>
</dbReference>
<protein>
    <recommendedName>
        <fullName evidence="5">Hemolysin type calcium-binding protein</fullName>
    </recommendedName>
</protein>
<accession>A0ABT8X873</accession>
<dbReference type="InterPro" id="IPR018511">
    <property type="entry name" value="Hemolysin-typ_Ca-bd_CS"/>
</dbReference>
<evidence type="ECO:0008006" key="5">
    <source>
        <dbReference type="Google" id="ProtNLM"/>
    </source>
</evidence>
<comment type="subcellular location">
    <subcellularLocation>
        <location evidence="1">Secreted</location>
    </subcellularLocation>
</comment>
<evidence type="ECO:0000313" key="4">
    <source>
        <dbReference type="Proteomes" id="UP001177080"/>
    </source>
</evidence>
<organism evidence="3 4">
    <name type="scientific">Shinella curvata</name>
    <dbReference type="NCBI Taxonomy" id="1817964"/>
    <lineage>
        <taxon>Bacteria</taxon>
        <taxon>Pseudomonadati</taxon>
        <taxon>Pseudomonadota</taxon>
        <taxon>Alphaproteobacteria</taxon>
        <taxon>Hyphomicrobiales</taxon>
        <taxon>Rhizobiaceae</taxon>
        <taxon>Shinella</taxon>
    </lineage>
</organism>
<keyword evidence="4" id="KW-1185">Reference proteome</keyword>
<dbReference type="PROSITE" id="PS00330">
    <property type="entry name" value="HEMOLYSIN_CALCIUM"/>
    <property type="match status" value="2"/>
</dbReference>
<reference evidence="3" key="1">
    <citation type="submission" date="2022-04" db="EMBL/GenBank/DDBJ databases">
        <title>Shinella lacus sp. nov., a novel member of the genus Shinella from water.</title>
        <authorList>
            <person name="Deng Y."/>
        </authorList>
    </citation>
    <scope>NUCLEOTIDE SEQUENCE</scope>
    <source>
        <strain evidence="3">JCM 31239</strain>
    </source>
</reference>
<evidence type="ECO:0000256" key="2">
    <source>
        <dbReference type="ARBA" id="ARBA00022525"/>
    </source>
</evidence>
<dbReference type="RefSeq" id="WP_244759171.1">
    <property type="nucleotide sequence ID" value="NZ_JALJCJ010000001.1"/>
</dbReference>
<sequence>MATYSYTYDLVVTAANTNAVTITTFDYVYIAQNTTVSASGNGGNGIKGDSNNRVTVAGDVFGEFIGIWFGNASGTNNSVVNASGSVVGISYGIYAEGSYNKVTNAGTIASFNAVTLSGGNNTITNTGLIQGESYAVYVNGTSDQTNKIINKGDITSTFYAISLHEANDTVVNHGFISGMTSLGGGNDVLDSRLGMLEGEVRGGSGNDTLTGGVSHDVLYGEDGNDTLDGGSGNDLLDGGVGTDNMTGGAGNDRYYVNSAADLIVEAAGGGTGDRLFASASYTLRSGVEVERMETASVSGTTAINLTGNDFAQTIFGNAGANILKGGGGNDALRGYGGKDTLAGGAGNDTFVFNTTLNATTNVDTISDFNAAADTIQIDNAVFLGLAAGALATTAFKDLAVGAKDANDRVLYNSNTGDLFFDRDGSATTYAPVKFGFLTGSPTITAADFFVI</sequence>
<dbReference type="Pfam" id="PF00353">
    <property type="entry name" value="HemolysinCabind"/>
    <property type="match status" value="2"/>
</dbReference>
<dbReference type="InterPro" id="IPR050557">
    <property type="entry name" value="RTX_toxin/Mannuronan_C5-epim"/>
</dbReference>